<sequence>MMELATPGNKTWAMAFWGIFYYGGSGIARLGASLLVASGILAANWSGGRHEMSYRPVLLFGVLFALLAGIFLLPPVFFSRPSR</sequence>
<organism evidence="2">
    <name type="scientific">bioreactor metagenome</name>
    <dbReference type="NCBI Taxonomy" id="1076179"/>
    <lineage>
        <taxon>unclassified sequences</taxon>
        <taxon>metagenomes</taxon>
        <taxon>ecological metagenomes</taxon>
    </lineage>
</organism>
<feature type="transmembrane region" description="Helical" evidence="1">
    <location>
        <begin position="20"/>
        <end position="45"/>
    </location>
</feature>
<evidence type="ECO:0000256" key="1">
    <source>
        <dbReference type="SAM" id="Phobius"/>
    </source>
</evidence>
<gene>
    <name evidence="2" type="ORF">SDC9_148983</name>
</gene>
<dbReference type="EMBL" id="VSSQ01047757">
    <property type="protein sequence ID" value="MPN01771.1"/>
    <property type="molecule type" value="Genomic_DNA"/>
</dbReference>
<dbReference type="AlphaFoldDB" id="A0A645EIK1"/>
<keyword evidence="1" id="KW-0472">Membrane</keyword>
<name>A0A645EIK1_9ZZZZ</name>
<comment type="caution">
    <text evidence="2">The sequence shown here is derived from an EMBL/GenBank/DDBJ whole genome shotgun (WGS) entry which is preliminary data.</text>
</comment>
<feature type="transmembrane region" description="Helical" evidence="1">
    <location>
        <begin position="57"/>
        <end position="78"/>
    </location>
</feature>
<keyword evidence="1" id="KW-1133">Transmembrane helix</keyword>
<protein>
    <submittedName>
        <fullName evidence="2">Uncharacterized protein</fullName>
    </submittedName>
</protein>
<reference evidence="2" key="1">
    <citation type="submission" date="2019-08" db="EMBL/GenBank/DDBJ databases">
        <authorList>
            <person name="Kucharzyk K."/>
            <person name="Murdoch R.W."/>
            <person name="Higgins S."/>
            <person name="Loffler F."/>
        </authorList>
    </citation>
    <scope>NUCLEOTIDE SEQUENCE</scope>
</reference>
<proteinExistence type="predicted"/>
<evidence type="ECO:0000313" key="2">
    <source>
        <dbReference type="EMBL" id="MPN01771.1"/>
    </source>
</evidence>
<keyword evidence="1" id="KW-0812">Transmembrane</keyword>
<accession>A0A645EIK1</accession>